<dbReference type="GO" id="GO:0046872">
    <property type="term" value="F:metal ion binding"/>
    <property type="evidence" value="ECO:0007669"/>
    <property type="project" value="UniProtKB-KW"/>
</dbReference>
<dbReference type="InterPro" id="IPR014710">
    <property type="entry name" value="RmlC-like_jellyroll"/>
</dbReference>
<dbReference type="PROSITE" id="PS50889">
    <property type="entry name" value="S4"/>
    <property type="match status" value="1"/>
</dbReference>
<keyword evidence="1" id="KW-0479">Metal-binding</keyword>
<evidence type="ECO:0000313" key="5">
    <source>
        <dbReference type="Proteomes" id="UP000178651"/>
    </source>
</evidence>
<evidence type="ECO:0000259" key="3">
    <source>
        <dbReference type="Pfam" id="PF07883"/>
    </source>
</evidence>
<organism evidence="4 5">
    <name type="scientific">Candidatus Colwellbacteria bacterium RIFCSPHIGHO2_02_FULL_43_15</name>
    <dbReference type="NCBI Taxonomy" id="1797686"/>
    <lineage>
        <taxon>Bacteria</taxon>
        <taxon>Candidatus Colwelliibacteriota</taxon>
    </lineage>
</organism>
<proteinExistence type="predicted"/>
<dbReference type="Gene3D" id="2.60.120.10">
    <property type="entry name" value="Jelly Rolls"/>
    <property type="match status" value="1"/>
</dbReference>
<keyword evidence="2" id="KW-0694">RNA-binding</keyword>
<dbReference type="GO" id="GO:0003723">
    <property type="term" value="F:RNA binding"/>
    <property type="evidence" value="ECO:0007669"/>
    <property type="project" value="UniProtKB-KW"/>
</dbReference>
<sequence length="111" mass="12627">MNIGEYKQLASLIRDTDVYKVYDLTQLNQLNVSLTELHIHKSTSGHAHDAADEVYFFIDGVGTIEIDGEKFKVKPGDMITVPGGKFHKVYNEGDKDLNFWTVFEKYEGRGK</sequence>
<gene>
    <name evidence="4" type="ORF">A3D47_02255</name>
</gene>
<dbReference type="PANTHER" id="PTHR35848">
    <property type="entry name" value="OXALATE-BINDING PROTEIN"/>
    <property type="match status" value="1"/>
</dbReference>
<feature type="domain" description="Cupin type-2" evidence="3">
    <location>
        <begin position="37"/>
        <end position="102"/>
    </location>
</feature>
<dbReference type="InterPro" id="IPR011051">
    <property type="entry name" value="RmlC_Cupin_sf"/>
</dbReference>
<name>A0A1G1YYG3_9BACT</name>
<evidence type="ECO:0000313" key="4">
    <source>
        <dbReference type="EMBL" id="OGY57405.1"/>
    </source>
</evidence>
<dbReference type="PANTHER" id="PTHR35848:SF6">
    <property type="entry name" value="CUPIN TYPE-2 DOMAIN-CONTAINING PROTEIN"/>
    <property type="match status" value="1"/>
</dbReference>
<dbReference type="InterPro" id="IPR013096">
    <property type="entry name" value="Cupin_2"/>
</dbReference>
<dbReference type="AlphaFoldDB" id="A0A1G1YYG3"/>
<dbReference type="SUPFAM" id="SSF51182">
    <property type="entry name" value="RmlC-like cupins"/>
    <property type="match status" value="1"/>
</dbReference>
<accession>A0A1G1YYG3</accession>
<reference evidence="4 5" key="1">
    <citation type="journal article" date="2016" name="Nat. Commun.">
        <title>Thousands of microbial genomes shed light on interconnected biogeochemical processes in an aquifer system.</title>
        <authorList>
            <person name="Anantharaman K."/>
            <person name="Brown C.T."/>
            <person name="Hug L.A."/>
            <person name="Sharon I."/>
            <person name="Castelle C.J."/>
            <person name="Probst A.J."/>
            <person name="Thomas B.C."/>
            <person name="Singh A."/>
            <person name="Wilkins M.J."/>
            <person name="Karaoz U."/>
            <person name="Brodie E.L."/>
            <person name="Williams K.H."/>
            <person name="Hubbard S.S."/>
            <person name="Banfield J.F."/>
        </authorList>
    </citation>
    <scope>NUCLEOTIDE SEQUENCE [LARGE SCALE GENOMIC DNA]</scope>
</reference>
<dbReference type="InterPro" id="IPR051610">
    <property type="entry name" value="GPI/OXD"/>
</dbReference>
<protein>
    <recommendedName>
        <fullName evidence="3">Cupin type-2 domain-containing protein</fullName>
    </recommendedName>
</protein>
<evidence type="ECO:0000256" key="1">
    <source>
        <dbReference type="ARBA" id="ARBA00022723"/>
    </source>
</evidence>
<dbReference type="Pfam" id="PF07883">
    <property type="entry name" value="Cupin_2"/>
    <property type="match status" value="1"/>
</dbReference>
<dbReference type="Proteomes" id="UP000178651">
    <property type="component" value="Unassembled WGS sequence"/>
</dbReference>
<comment type="caution">
    <text evidence="4">The sequence shown here is derived from an EMBL/GenBank/DDBJ whole genome shotgun (WGS) entry which is preliminary data.</text>
</comment>
<dbReference type="EMBL" id="MHIU01000034">
    <property type="protein sequence ID" value="OGY57405.1"/>
    <property type="molecule type" value="Genomic_DNA"/>
</dbReference>
<evidence type="ECO:0000256" key="2">
    <source>
        <dbReference type="PROSITE-ProRule" id="PRU00182"/>
    </source>
</evidence>